<dbReference type="Proteomes" id="UP001189429">
    <property type="component" value="Unassembled WGS sequence"/>
</dbReference>
<name>A0ABN9RPV5_9DINO</name>
<accession>A0ABN9RPV5</accession>
<keyword evidence="2" id="KW-1185">Reference proteome</keyword>
<reference evidence="1" key="1">
    <citation type="submission" date="2023-10" db="EMBL/GenBank/DDBJ databases">
        <authorList>
            <person name="Chen Y."/>
            <person name="Shah S."/>
            <person name="Dougan E. K."/>
            <person name="Thang M."/>
            <person name="Chan C."/>
        </authorList>
    </citation>
    <scope>NUCLEOTIDE SEQUENCE [LARGE SCALE GENOMIC DNA]</scope>
</reference>
<gene>
    <name evidence="1" type="ORF">PCOR1329_LOCUS22621</name>
</gene>
<comment type="caution">
    <text evidence="1">The sequence shown here is derived from an EMBL/GenBank/DDBJ whole genome shotgun (WGS) entry which is preliminary data.</text>
</comment>
<evidence type="ECO:0000313" key="1">
    <source>
        <dbReference type="EMBL" id="CAK0821257.1"/>
    </source>
</evidence>
<organism evidence="1 2">
    <name type="scientific">Prorocentrum cordatum</name>
    <dbReference type="NCBI Taxonomy" id="2364126"/>
    <lineage>
        <taxon>Eukaryota</taxon>
        <taxon>Sar</taxon>
        <taxon>Alveolata</taxon>
        <taxon>Dinophyceae</taxon>
        <taxon>Prorocentrales</taxon>
        <taxon>Prorocentraceae</taxon>
        <taxon>Prorocentrum</taxon>
    </lineage>
</organism>
<dbReference type="EMBL" id="CAUYUJ010007580">
    <property type="protein sequence ID" value="CAK0821257.1"/>
    <property type="molecule type" value="Genomic_DNA"/>
</dbReference>
<sequence>MVDESKGYYLACLRARSVSLLQFPQSLSVLGGRAHLDNFDATAGNLWTFKPVGSKALARRDAGRLRGTSDGAESKRYVLSCTNVDEDSKVASYLGPNLSIVQSLEKAQTWTCTVMSEDRRRRAPVVDGEALLQIRTFSAEGPTLVLCAHEHQGTVRLVEADAVAEGTTGGFLSDVWEATPDSDPNPDVLQELLEIGT</sequence>
<protein>
    <submittedName>
        <fullName evidence="1">Uncharacterized protein</fullName>
    </submittedName>
</protein>
<proteinExistence type="predicted"/>
<evidence type="ECO:0000313" key="2">
    <source>
        <dbReference type="Proteomes" id="UP001189429"/>
    </source>
</evidence>